<reference evidence="1 2" key="1">
    <citation type="submission" date="2015-01" db="EMBL/GenBank/DDBJ databases">
        <title>Lifestyle Evolution in Cyanobacterial Symbionts of Sponges.</title>
        <authorList>
            <person name="Burgsdorf I."/>
            <person name="Slaby B.M."/>
            <person name="Handley K.M."/>
            <person name="Haber M."/>
            <person name="Blom J."/>
            <person name="Marshall C.W."/>
            <person name="Gilbert J.A."/>
            <person name="Hentschel U."/>
            <person name="Steindler L."/>
        </authorList>
    </citation>
    <scope>NUCLEOTIDE SEQUENCE [LARGE SCALE GENOMIC DNA]</scope>
    <source>
        <strain evidence="1">142</strain>
    </source>
</reference>
<dbReference type="Proteomes" id="UP000035054">
    <property type="component" value="Unassembled WGS sequence"/>
</dbReference>
<dbReference type="AlphaFoldDB" id="A0A6N3WXR3"/>
<organism evidence="1 2">
    <name type="scientific">Candidatus Synechococcus spongiarum 142</name>
    <dbReference type="NCBI Taxonomy" id="1608213"/>
    <lineage>
        <taxon>Bacteria</taxon>
        <taxon>Bacillati</taxon>
        <taxon>Cyanobacteriota</taxon>
        <taxon>Cyanophyceae</taxon>
        <taxon>Synechococcales</taxon>
        <taxon>Synechococcaceae</taxon>
        <taxon>Synechococcus</taxon>
    </lineage>
</organism>
<sequence>MTQITPATAPPAFTTHLVRRNCSSTIQLIRAGETPAANGGMAWDLSSSWENAGPCIPSFQCRGQHRHSPKLAVCPNARISHNRVFQDLAKHGSNTMG</sequence>
<accession>A0A6N3WXR3</accession>
<evidence type="ECO:0000313" key="2">
    <source>
        <dbReference type="Proteomes" id="UP000035054"/>
    </source>
</evidence>
<dbReference type="EMBL" id="JXUO01000323">
    <property type="protein sequence ID" value="KKZ10402.1"/>
    <property type="molecule type" value="Genomic_DNA"/>
</dbReference>
<protein>
    <submittedName>
        <fullName evidence="1">Uncharacterized protein</fullName>
    </submittedName>
</protein>
<gene>
    <name evidence="1" type="ORF">TH68_10920</name>
</gene>
<name>A0A6N3WXR3_9SYNE</name>
<comment type="caution">
    <text evidence="1">The sequence shown here is derived from an EMBL/GenBank/DDBJ whole genome shotgun (WGS) entry which is preliminary data.</text>
</comment>
<proteinExistence type="predicted"/>
<evidence type="ECO:0000313" key="1">
    <source>
        <dbReference type="EMBL" id="KKZ10402.1"/>
    </source>
</evidence>